<gene>
    <name evidence="1" type="ORF">F5876DRAFT_90847</name>
</gene>
<evidence type="ECO:0000313" key="2">
    <source>
        <dbReference type="Proteomes" id="UP001163835"/>
    </source>
</evidence>
<comment type="caution">
    <text evidence="1">The sequence shown here is derived from an EMBL/GenBank/DDBJ whole genome shotgun (WGS) entry which is preliminary data.</text>
</comment>
<organism evidence="1 2">
    <name type="scientific">Lentinula aff. lateritia</name>
    <dbReference type="NCBI Taxonomy" id="2804960"/>
    <lineage>
        <taxon>Eukaryota</taxon>
        <taxon>Fungi</taxon>
        <taxon>Dikarya</taxon>
        <taxon>Basidiomycota</taxon>
        <taxon>Agaricomycotina</taxon>
        <taxon>Agaricomycetes</taxon>
        <taxon>Agaricomycetidae</taxon>
        <taxon>Agaricales</taxon>
        <taxon>Marasmiineae</taxon>
        <taxon>Omphalotaceae</taxon>
        <taxon>Lentinula</taxon>
    </lineage>
</organism>
<dbReference type="Proteomes" id="UP001163835">
    <property type="component" value="Unassembled WGS sequence"/>
</dbReference>
<accession>A0ACC1TRB3</accession>
<keyword evidence="2" id="KW-1185">Reference proteome</keyword>
<protein>
    <submittedName>
        <fullName evidence="1">Uncharacterized protein</fullName>
    </submittedName>
</protein>
<evidence type="ECO:0000313" key="1">
    <source>
        <dbReference type="EMBL" id="KAJ3806901.1"/>
    </source>
</evidence>
<proteinExistence type="predicted"/>
<sequence>MPRTKRMNLKNLGTNVVTTSIKTAKEKAKRLLKQNEMADKENPNFINEHSPPQNPFGKHTKSQLQPDTKFTQDILAHLLTCSKYVKSQDIVDYLARPDIQLKHGLKHTFSAATAKRWMRKLGYHFVKNHVGQYVDGHERDDVVKYRQTVFLPAWYSFENWMCSLWSGCVIWVRNNESATPYAKGEDFISADYGWLRSCDRKDSAQVVFRPGKNHDGYFDNDDILEQAQHAMDILMHDYPDKDHVLVFDNATTHLKCAPDTPSATKMTKFPSLFGVEVTAKGSDEKTLYSSSGKPQKKKIPMSGGQLPDGTPQSFYFPPGYAQEGMFKGMAIILEERGYGDWSMIRFECEKFKCDPTKQGNCCYFVNGKFLLETACEAHGFQYLKRNMLNSLNNVTLKEIRRFAHCAHHFIDAYKKGLNGKMAAWATRKY</sequence>
<name>A0ACC1TRB3_9AGAR</name>
<dbReference type="EMBL" id="MU795365">
    <property type="protein sequence ID" value="KAJ3806901.1"/>
    <property type="molecule type" value="Genomic_DNA"/>
</dbReference>
<reference evidence="1" key="1">
    <citation type="submission" date="2022-09" db="EMBL/GenBank/DDBJ databases">
        <title>A Global Phylogenomic Analysis of the Shiitake Genus Lentinula.</title>
        <authorList>
            <consortium name="DOE Joint Genome Institute"/>
            <person name="Sierra-Patev S."/>
            <person name="Min B."/>
            <person name="Naranjo-Ortiz M."/>
            <person name="Looney B."/>
            <person name="Konkel Z."/>
            <person name="Slot J.C."/>
            <person name="Sakamoto Y."/>
            <person name="Steenwyk J.L."/>
            <person name="Rokas A."/>
            <person name="Carro J."/>
            <person name="Camarero S."/>
            <person name="Ferreira P."/>
            <person name="Molpeceres G."/>
            <person name="Ruiz-Duenas F.J."/>
            <person name="Serrano A."/>
            <person name="Henrissat B."/>
            <person name="Drula E."/>
            <person name="Hughes K.W."/>
            <person name="Mata J.L."/>
            <person name="Ishikawa N.K."/>
            <person name="Vargas-Isla R."/>
            <person name="Ushijima S."/>
            <person name="Smith C.A."/>
            <person name="Ahrendt S."/>
            <person name="Andreopoulos W."/>
            <person name="He G."/>
            <person name="Labutti K."/>
            <person name="Lipzen A."/>
            <person name="Ng V."/>
            <person name="Riley R."/>
            <person name="Sandor L."/>
            <person name="Barry K."/>
            <person name="Martinez A.T."/>
            <person name="Xiao Y."/>
            <person name="Gibbons J.G."/>
            <person name="Terashima K."/>
            <person name="Grigoriev I.V."/>
            <person name="Hibbett D.S."/>
        </authorList>
    </citation>
    <scope>NUCLEOTIDE SEQUENCE</scope>
    <source>
        <strain evidence="1">TMI1499</strain>
    </source>
</reference>